<dbReference type="AlphaFoldDB" id="A0A8H6B0N9"/>
<evidence type="ECO:0000313" key="2">
    <source>
        <dbReference type="Proteomes" id="UP000531561"/>
    </source>
</evidence>
<name>A0A8H6B0N9_9HELO</name>
<sequence length="58" mass="6806">HFDRSNSSGAFLDFSVRVEVWIWIPHNLAVTLKSHYQLNEIHNPINSREVIHMESLYG</sequence>
<dbReference type="EMBL" id="JABFCT010000003">
    <property type="protein sequence ID" value="KAF5877268.1"/>
    <property type="molecule type" value="Genomic_DNA"/>
</dbReference>
<keyword evidence="2" id="KW-1185">Reference proteome</keyword>
<dbReference type="Proteomes" id="UP000531561">
    <property type="component" value="Unassembled WGS sequence"/>
</dbReference>
<protein>
    <submittedName>
        <fullName evidence="1">Uncharacterized protein</fullName>
    </submittedName>
</protein>
<accession>A0A8H6B0N9</accession>
<dbReference type="RefSeq" id="XP_037196214.1">
    <property type="nucleotide sequence ID" value="XM_037332060.1"/>
</dbReference>
<reference evidence="1 2" key="1">
    <citation type="journal article" date="2020" name="Phytopathology">
        <title>A high-quality genome resource of Botrytis fragariae, a new and rapidly spreading fungal pathogen causing strawberry gray mold in the U.S.A.</title>
        <authorList>
            <person name="Wu Y."/>
            <person name="Saski C.A."/>
            <person name="Schnabel G."/>
            <person name="Xiao S."/>
            <person name="Hu M."/>
        </authorList>
    </citation>
    <scope>NUCLEOTIDE SEQUENCE [LARGE SCALE GENOMIC DNA]</scope>
    <source>
        <strain evidence="1 2">BVB16</strain>
    </source>
</reference>
<gene>
    <name evidence="1" type="ORF">Bfra_001636</name>
</gene>
<comment type="caution">
    <text evidence="1">The sequence shown here is derived from an EMBL/GenBank/DDBJ whole genome shotgun (WGS) entry which is preliminary data.</text>
</comment>
<organism evidence="1 2">
    <name type="scientific">Botrytis fragariae</name>
    <dbReference type="NCBI Taxonomy" id="1964551"/>
    <lineage>
        <taxon>Eukaryota</taxon>
        <taxon>Fungi</taxon>
        <taxon>Dikarya</taxon>
        <taxon>Ascomycota</taxon>
        <taxon>Pezizomycotina</taxon>
        <taxon>Leotiomycetes</taxon>
        <taxon>Helotiales</taxon>
        <taxon>Sclerotiniaceae</taxon>
        <taxon>Botrytis</taxon>
    </lineage>
</organism>
<feature type="non-terminal residue" evidence="1">
    <location>
        <position position="1"/>
    </location>
</feature>
<evidence type="ECO:0000313" key="1">
    <source>
        <dbReference type="EMBL" id="KAF5877268.1"/>
    </source>
</evidence>
<proteinExistence type="predicted"/>
<dbReference type="GeneID" id="59255752"/>